<evidence type="ECO:0000313" key="2">
    <source>
        <dbReference type="EMBL" id="KAK2563523.1"/>
    </source>
</evidence>
<proteinExistence type="predicted"/>
<evidence type="ECO:0000313" key="3">
    <source>
        <dbReference type="Proteomes" id="UP001249851"/>
    </source>
</evidence>
<reference evidence="2" key="2">
    <citation type="journal article" date="2023" name="Science">
        <title>Genomic signatures of disease resistance in endangered staghorn corals.</title>
        <authorList>
            <person name="Vollmer S.V."/>
            <person name="Selwyn J.D."/>
            <person name="Despard B.A."/>
            <person name="Roesel C.L."/>
        </authorList>
    </citation>
    <scope>NUCLEOTIDE SEQUENCE</scope>
    <source>
        <strain evidence="2">K2</strain>
    </source>
</reference>
<keyword evidence="3" id="KW-1185">Reference proteome</keyword>
<accession>A0AAD9V6W7</accession>
<comment type="caution">
    <text evidence="2">The sequence shown here is derived from an EMBL/GenBank/DDBJ whole genome shotgun (WGS) entry which is preliminary data.</text>
</comment>
<sequence length="141" mass="15554">MWKRLPVAPPVSLRLLQMRPSTQRDNWAIGQTGLTLALVGSQSRRRKTLTPNPRVSGVLDSWTRDGPGSRRKTGFCSRAPAWVTAPVPPGKHCLLHKEKGLEKVVQTKLVSPPPGWLAAVNRASHQAVETTEEGRRHEVSS</sequence>
<dbReference type="EMBL" id="JARQWQ010000025">
    <property type="protein sequence ID" value="KAK2563523.1"/>
    <property type="molecule type" value="Genomic_DNA"/>
</dbReference>
<evidence type="ECO:0000256" key="1">
    <source>
        <dbReference type="SAM" id="MobiDB-lite"/>
    </source>
</evidence>
<dbReference type="AlphaFoldDB" id="A0AAD9V6W7"/>
<reference evidence="2" key="1">
    <citation type="journal article" date="2023" name="G3 (Bethesda)">
        <title>Whole genome assembly and annotation of the endangered Caribbean coral Acropora cervicornis.</title>
        <authorList>
            <person name="Selwyn J.D."/>
            <person name="Vollmer S.V."/>
        </authorList>
    </citation>
    <scope>NUCLEOTIDE SEQUENCE</scope>
    <source>
        <strain evidence="2">K2</strain>
    </source>
</reference>
<dbReference type="Proteomes" id="UP001249851">
    <property type="component" value="Unassembled WGS sequence"/>
</dbReference>
<protein>
    <submittedName>
        <fullName evidence="2">Uncharacterized protein</fullName>
    </submittedName>
</protein>
<gene>
    <name evidence="2" type="ORF">P5673_013241</name>
</gene>
<feature type="region of interest" description="Disordered" evidence="1">
    <location>
        <begin position="44"/>
        <end position="73"/>
    </location>
</feature>
<name>A0AAD9V6W7_ACRCE</name>
<organism evidence="2 3">
    <name type="scientific">Acropora cervicornis</name>
    <name type="common">Staghorn coral</name>
    <dbReference type="NCBI Taxonomy" id="6130"/>
    <lineage>
        <taxon>Eukaryota</taxon>
        <taxon>Metazoa</taxon>
        <taxon>Cnidaria</taxon>
        <taxon>Anthozoa</taxon>
        <taxon>Hexacorallia</taxon>
        <taxon>Scleractinia</taxon>
        <taxon>Astrocoeniina</taxon>
        <taxon>Acroporidae</taxon>
        <taxon>Acropora</taxon>
    </lineage>
</organism>